<proteinExistence type="predicted"/>
<evidence type="ECO:0000313" key="2">
    <source>
        <dbReference type="EMBL" id="CUS97573.1"/>
    </source>
</evidence>
<evidence type="ECO:0000313" key="5">
    <source>
        <dbReference type="Proteomes" id="UP000243105"/>
    </source>
</evidence>
<evidence type="ECO:0000256" key="1">
    <source>
        <dbReference type="SAM" id="Coils"/>
    </source>
</evidence>
<keyword evidence="1" id="KW-0175">Coiled coil</keyword>
<protein>
    <recommendedName>
        <fullName evidence="6">FlgN protein</fullName>
    </recommendedName>
</protein>
<dbReference type="Proteomes" id="UP000243105">
    <property type="component" value="Unassembled WGS sequence"/>
</dbReference>
<reference evidence="4 5" key="1">
    <citation type="submission" date="2015-11" db="EMBL/GenBank/DDBJ databases">
        <authorList>
            <person name="Varghese N."/>
        </authorList>
    </citation>
    <scope>NUCLEOTIDE SEQUENCE [LARGE SCALE GENOMIC DNA]</scope>
    <source>
        <strain evidence="3 4">JGI-24</strain>
        <strain evidence="2 5">JGI-25</strain>
    </source>
</reference>
<dbReference type="EMBL" id="CZVU01000084">
    <property type="protein sequence ID" value="CUT04193.1"/>
    <property type="molecule type" value="Genomic_DNA"/>
</dbReference>
<accession>A0A656D2K1</accession>
<feature type="coiled-coil region" evidence="1">
    <location>
        <begin position="44"/>
        <end position="113"/>
    </location>
</feature>
<evidence type="ECO:0008006" key="6">
    <source>
        <dbReference type="Google" id="ProtNLM"/>
    </source>
</evidence>
<dbReference type="AlphaFoldDB" id="A0A656D2K1"/>
<dbReference type="Proteomes" id="UP000243065">
    <property type="component" value="Unassembled WGS sequence"/>
</dbReference>
<name>A0A656D2K1_KRYT1</name>
<evidence type="ECO:0000313" key="4">
    <source>
        <dbReference type="Proteomes" id="UP000243065"/>
    </source>
</evidence>
<evidence type="ECO:0000313" key="3">
    <source>
        <dbReference type="EMBL" id="CUT04193.1"/>
    </source>
</evidence>
<sequence length="121" mass="14603">MKGFSSNTQLLQLIFDELREILKITLLIREMVLKEEFERLPDYLSQREQKIERLAELLNELKAIKNEIPNFQQVRSEIKTIFDEVLKIEAENADNIREKMKEISEELIKLIERRKILNYLR</sequence>
<gene>
    <name evidence="3" type="ORF">JGI24_01444</name>
    <name evidence="2" type="ORF">JGI25_00283</name>
</gene>
<organism evidence="3 4">
    <name type="scientific">Kryptobacter tengchongensis</name>
    <dbReference type="NCBI Taxonomy" id="1643429"/>
    <lineage>
        <taxon>Bacteria</taxon>
        <taxon>Pseudomonadati</taxon>
        <taxon>Candidatus Kryptoniota</taxon>
        <taxon>Candidatus Kryptobacter</taxon>
    </lineage>
</organism>
<dbReference type="EMBL" id="CZVV01000010">
    <property type="protein sequence ID" value="CUS97573.1"/>
    <property type="molecule type" value="Genomic_DNA"/>
</dbReference>
<keyword evidence="4" id="KW-1185">Reference proteome</keyword>
<dbReference type="OrthoDB" id="9803700at2"/>
<dbReference type="RefSeq" id="WP_072150764.1">
    <property type="nucleotide sequence ID" value="NZ_CZVU01000084.1"/>
</dbReference>